<accession>A0A516GAF4</accession>
<name>A0A516GAF4_9MICO</name>
<protein>
    <submittedName>
        <fullName evidence="2">Glycoside hydrolase family 15</fullName>
    </submittedName>
</protein>
<dbReference type="AlphaFoldDB" id="A0A516GAF4"/>
<evidence type="ECO:0000256" key="1">
    <source>
        <dbReference type="SAM" id="Phobius"/>
    </source>
</evidence>
<keyword evidence="2" id="KW-0378">Hydrolase</keyword>
<reference evidence="2 3" key="1">
    <citation type="submission" date="2019-07" db="EMBL/GenBank/DDBJ databases">
        <title>complete genome sequencing of Ornithinimicrobium sp. H23M54.</title>
        <authorList>
            <person name="Bae J.-W."/>
            <person name="Lee S.-Y."/>
        </authorList>
    </citation>
    <scope>NUCLEOTIDE SEQUENCE [LARGE SCALE GENOMIC DNA]</scope>
    <source>
        <strain evidence="2 3">H23M54</strain>
    </source>
</reference>
<dbReference type="InterPro" id="IPR012341">
    <property type="entry name" value="6hp_glycosidase-like_sf"/>
</dbReference>
<dbReference type="Proteomes" id="UP000315395">
    <property type="component" value="Chromosome"/>
</dbReference>
<dbReference type="GO" id="GO:0005975">
    <property type="term" value="P:carbohydrate metabolic process"/>
    <property type="evidence" value="ECO:0007669"/>
    <property type="project" value="InterPro"/>
</dbReference>
<feature type="transmembrane region" description="Helical" evidence="1">
    <location>
        <begin position="77"/>
        <end position="95"/>
    </location>
</feature>
<keyword evidence="1" id="KW-0812">Transmembrane</keyword>
<dbReference type="RefSeq" id="WP_143783185.1">
    <property type="nucleotide sequence ID" value="NZ_CP041616.1"/>
</dbReference>
<dbReference type="OrthoDB" id="3806982at2"/>
<dbReference type="KEGG" id="orz:FNH13_09285"/>
<proteinExistence type="predicted"/>
<gene>
    <name evidence="2" type="ORF">FNH13_09285</name>
</gene>
<keyword evidence="1" id="KW-0472">Membrane</keyword>
<evidence type="ECO:0000313" key="2">
    <source>
        <dbReference type="EMBL" id="QDO88507.1"/>
    </source>
</evidence>
<dbReference type="EMBL" id="CP041616">
    <property type="protein sequence ID" value="QDO88507.1"/>
    <property type="molecule type" value="Genomic_DNA"/>
</dbReference>
<keyword evidence="3" id="KW-1185">Reference proteome</keyword>
<dbReference type="InterPro" id="IPR008928">
    <property type="entry name" value="6-hairpin_glycosidase_sf"/>
</dbReference>
<evidence type="ECO:0000313" key="3">
    <source>
        <dbReference type="Proteomes" id="UP000315395"/>
    </source>
</evidence>
<organism evidence="2 3">
    <name type="scientific">Ornithinimicrobium ciconiae</name>
    <dbReference type="NCBI Taxonomy" id="2594265"/>
    <lineage>
        <taxon>Bacteria</taxon>
        <taxon>Bacillati</taxon>
        <taxon>Actinomycetota</taxon>
        <taxon>Actinomycetes</taxon>
        <taxon>Micrococcales</taxon>
        <taxon>Ornithinimicrobiaceae</taxon>
        <taxon>Ornithinimicrobium</taxon>
    </lineage>
</organism>
<dbReference type="SUPFAM" id="SSF48208">
    <property type="entry name" value="Six-hairpin glycosidases"/>
    <property type="match status" value="1"/>
</dbReference>
<feature type="transmembrane region" description="Helical" evidence="1">
    <location>
        <begin position="157"/>
        <end position="175"/>
    </location>
</feature>
<keyword evidence="1" id="KW-1133">Transmembrane helix</keyword>
<dbReference type="Gene3D" id="1.50.10.10">
    <property type="match status" value="1"/>
</dbReference>
<dbReference type="GO" id="GO:0016787">
    <property type="term" value="F:hydrolase activity"/>
    <property type="evidence" value="ECO:0007669"/>
    <property type="project" value="UniProtKB-KW"/>
</dbReference>
<sequence>MTFRAVAARVAVAVSLGWFLAQTVLPPRGGPVPGLPRTFDPDLGFLLWPWQWAQDPRLLPILAMAVVGALLARRSAWLAVMAGVPVLVEAWQFLVPAVGEVAALRDVAHAWIGLATGALVALTGWALGRLVAHAVRPVWPNARSTAVTTGSAHRSRIVLAAGVTAIVLLGVSVAWPRADGGAVAAAPPVGAQGALQGADFHGSEHPDAVAREWLAAGDLPGEGTAYEDMARVALWDLHLLTRDPLPPAGPAAQWDYYWPRDGAFVAVALVRTGHTGDAVEILRRQADLYLDPLYGFDARYLLDGGRVVRDPRGAQVDGCGWVLWAIHETAQDTALPDEVAGLRDRCADQLLRATGGGTHLAAPSPDYWERATFERLLGANAPLLLGLRSAAADYRASGSVERADSLLEAADTFTAELGQEFGPTFSRSTRGGGLDAATAMLMPPFAAEPLPGVREAWEGYQAGALRPGGGLAPGTDWRQDGVSWTPEVALVAYTAAADGQEGIATDWLDWLETHRAPWGSLPEKVGPDGTPGGPAPLGWTSSLVVLTLSELGL</sequence>
<feature type="transmembrane region" description="Helical" evidence="1">
    <location>
        <begin position="107"/>
        <end position="127"/>
    </location>
</feature>